<feature type="region of interest" description="Disordered" evidence="1">
    <location>
        <begin position="244"/>
        <end position="300"/>
    </location>
</feature>
<reference evidence="4" key="2">
    <citation type="submission" date="2010-05" db="EMBL/GenBank/DDBJ databases">
        <title>The genome sequence of Magnaporthe poae strain ATCC 64411.</title>
        <authorList>
            <person name="Ma L.-J."/>
            <person name="Dead R."/>
            <person name="Young S."/>
            <person name="Zeng Q."/>
            <person name="Koehrsen M."/>
            <person name="Alvarado L."/>
            <person name="Berlin A."/>
            <person name="Chapman S.B."/>
            <person name="Chen Z."/>
            <person name="Freedman E."/>
            <person name="Gellesch M."/>
            <person name="Goldberg J."/>
            <person name="Griggs A."/>
            <person name="Gujja S."/>
            <person name="Heilman E.R."/>
            <person name="Heiman D."/>
            <person name="Hepburn T."/>
            <person name="Howarth C."/>
            <person name="Jen D."/>
            <person name="Larson L."/>
            <person name="Mehta T."/>
            <person name="Neiman D."/>
            <person name="Pearson M."/>
            <person name="Roberts A."/>
            <person name="Saif S."/>
            <person name="Shea T."/>
            <person name="Shenoy N."/>
            <person name="Sisk P."/>
            <person name="Stolte C."/>
            <person name="Sykes S."/>
            <person name="Walk T."/>
            <person name="White J."/>
            <person name="Yandava C."/>
            <person name="Haas B."/>
            <person name="Nusbaum C."/>
            <person name="Birren B."/>
        </authorList>
    </citation>
    <scope>NUCLEOTIDE SEQUENCE [LARGE SCALE GENOMIC DNA]</scope>
    <source>
        <strain evidence="4">ATCC 64411 / 73-15</strain>
    </source>
</reference>
<feature type="region of interest" description="Disordered" evidence="1">
    <location>
        <begin position="907"/>
        <end position="979"/>
    </location>
</feature>
<name>A0A0C4E7N4_MAGP6</name>
<feature type="compositionally biased region" description="Low complexity" evidence="1">
    <location>
        <begin position="376"/>
        <end position="392"/>
    </location>
</feature>
<feature type="region of interest" description="Disordered" evidence="1">
    <location>
        <begin position="92"/>
        <end position="120"/>
    </location>
</feature>
<evidence type="ECO:0000313" key="4">
    <source>
        <dbReference type="Proteomes" id="UP000011715"/>
    </source>
</evidence>
<reference evidence="2" key="3">
    <citation type="submission" date="2011-03" db="EMBL/GenBank/DDBJ databases">
        <title>Annotation of Magnaporthe poae ATCC 64411.</title>
        <authorList>
            <person name="Ma L.-J."/>
            <person name="Dead R."/>
            <person name="Young S.K."/>
            <person name="Zeng Q."/>
            <person name="Gargeya S."/>
            <person name="Fitzgerald M."/>
            <person name="Haas B."/>
            <person name="Abouelleil A."/>
            <person name="Alvarado L."/>
            <person name="Arachchi H.M."/>
            <person name="Berlin A."/>
            <person name="Brown A."/>
            <person name="Chapman S.B."/>
            <person name="Chen Z."/>
            <person name="Dunbar C."/>
            <person name="Freedman E."/>
            <person name="Gearin G."/>
            <person name="Gellesch M."/>
            <person name="Goldberg J."/>
            <person name="Griggs A."/>
            <person name="Gujja S."/>
            <person name="Heiman D."/>
            <person name="Howarth C."/>
            <person name="Larson L."/>
            <person name="Lui A."/>
            <person name="MacDonald P.J.P."/>
            <person name="Mehta T."/>
            <person name="Montmayeur A."/>
            <person name="Murphy C."/>
            <person name="Neiman D."/>
            <person name="Pearson M."/>
            <person name="Priest M."/>
            <person name="Roberts A."/>
            <person name="Saif S."/>
            <person name="Shea T."/>
            <person name="Shenoy N."/>
            <person name="Sisk P."/>
            <person name="Stolte C."/>
            <person name="Sykes S."/>
            <person name="Yandava C."/>
            <person name="Wortman J."/>
            <person name="Nusbaum C."/>
            <person name="Birren B."/>
        </authorList>
    </citation>
    <scope>NUCLEOTIDE SEQUENCE</scope>
    <source>
        <strain evidence="2">ATCC 64411</strain>
    </source>
</reference>
<organism evidence="3 4">
    <name type="scientific">Magnaporthiopsis poae (strain ATCC 64411 / 73-15)</name>
    <name type="common">Kentucky bluegrass fungus</name>
    <name type="synonym">Magnaporthe poae</name>
    <dbReference type="NCBI Taxonomy" id="644358"/>
    <lineage>
        <taxon>Eukaryota</taxon>
        <taxon>Fungi</taxon>
        <taxon>Dikarya</taxon>
        <taxon>Ascomycota</taxon>
        <taxon>Pezizomycotina</taxon>
        <taxon>Sordariomycetes</taxon>
        <taxon>Sordariomycetidae</taxon>
        <taxon>Magnaporthales</taxon>
        <taxon>Magnaporthaceae</taxon>
        <taxon>Magnaporthiopsis</taxon>
    </lineage>
</organism>
<feature type="compositionally biased region" description="Basic and acidic residues" evidence="1">
    <location>
        <begin position="837"/>
        <end position="855"/>
    </location>
</feature>
<sequence>MPSRSYTPAELLALRASRSIQGILAAGRNDPELASIIVAPRERPVNTLGTAGSASTMRPTQKTGKDDSSTESDEVVFKRRLERQFPMIDPAWKLRGRGGSENTAATGQQLDKQPANAPGEITSQHHEGFQRFYKTVVSPTHVRVTAGGRIVPNTRGIPSPTIKRPRDKSAFETSKADGSPAQTRAALPPSADSDAALKTQQASQGQMHLPPPLFASFPPSSFAPPVPGSPMQLIAPPMVPVNIPYGAYHQQPPRPPQGSRNPQASPKGPLQELQARKDENDASRQQSGSQQSDAAKGPKISPIEQLDLTKPYIVNGQLFYPVPSGSFAPAMGVPMVAGIPGFAPLHPQVAGMMPHHLPLNPMFGGMGFPGAPGMIPGIAPGAVPPALQQQPQQRERDQPQQSQGGSFSLRPPSAPPISSIKPSEITKKQIESLKANLKYHEDQLLFNKHQVDEKEMEKMVEMLRGEIKLFEMKKEQQVAHELQHYPKQESSSGSTKADAGSTSQPLRSSSGQTSLPDQQKVAAALEGARKPGSLRKRESSRLKSGIIGTRSSGPPFDSPDSKCGAGTAEPLRSSVLPSGAALAPPFEPRSGHVFEAPTQRSLEDSLAALELTDEARKASMERLLSAGAGAWDQFEGTGKPENKAVTTARSSKDSTKKLGTTSSMSSQDKPRYELPYLIGTLPPGTDTRTAHDTDYKYPRALTDAENRARYLYWSNAPAKYRAGLPKYDGRNFYRASPPATESSETAIDASHTGSAQREPSASTDSGLSFKKPVAARDPFRPSTPTERTPQARSADSPISAKIATMTQKLGNLGMGEVALNTGKRLQDRASAQSARLPDADVRSIDSLDKRSSERPGARLLQAMLKRGANRSSEALPGAVTSTNAHGYVPPFGFSNFSMAPPTMGPIVAHPSGSPALSTPSKTSDKNSGMLAPAMERQTENRPPLGQASLEEQFRRMVSGETKQQNPSSITMDGRAQDDW</sequence>
<proteinExistence type="predicted"/>
<feature type="region of interest" description="Disordered" evidence="1">
    <location>
        <begin position="478"/>
        <end position="598"/>
    </location>
</feature>
<dbReference type="EnsemblFungi" id="MAPG_08550T0">
    <property type="protein sequence ID" value="MAPG_08550T0"/>
    <property type="gene ID" value="MAPG_08550"/>
</dbReference>
<feature type="compositionally biased region" description="Polar residues" evidence="1">
    <location>
        <begin position="657"/>
        <end position="667"/>
    </location>
</feature>
<evidence type="ECO:0000313" key="3">
    <source>
        <dbReference type="EnsemblFungi" id="MAPG_08550T0"/>
    </source>
</evidence>
<feature type="region of interest" description="Disordered" evidence="1">
    <location>
        <begin position="376"/>
        <end position="424"/>
    </location>
</feature>
<feature type="compositionally biased region" description="Low complexity" evidence="1">
    <location>
        <begin position="185"/>
        <end position="197"/>
    </location>
</feature>
<dbReference type="OrthoDB" id="5401902at2759"/>
<reference evidence="2" key="1">
    <citation type="submission" date="2010-05" db="EMBL/GenBank/DDBJ databases">
        <title>The Genome Sequence of Magnaporthe poae strain ATCC 64411.</title>
        <authorList>
            <consortium name="The Broad Institute Genome Sequencing Platform"/>
            <consortium name="Broad Institute Genome Sequencing Center for Infectious Disease"/>
            <person name="Ma L.-J."/>
            <person name="Dead R."/>
            <person name="Young S."/>
            <person name="Zeng Q."/>
            <person name="Koehrsen M."/>
            <person name="Alvarado L."/>
            <person name="Berlin A."/>
            <person name="Chapman S.B."/>
            <person name="Chen Z."/>
            <person name="Freedman E."/>
            <person name="Gellesch M."/>
            <person name="Goldberg J."/>
            <person name="Griggs A."/>
            <person name="Gujja S."/>
            <person name="Heilman E.R."/>
            <person name="Heiman D."/>
            <person name="Hepburn T."/>
            <person name="Howarth C."/>
            <person name="Jen D."/>
            <person name="Larson L."/>
            <person name="Mehta T."/>
            <person name="Neiman D."/>
            <person name="Pearson M."/>
            <person name="Roberts A."/>
            <person name="Saif S."/>
            <person name="Shea T."/>
            <person name="Shenoy N."/>
            <person name="Sisk P."/>
            <person name="Stolte C."/>
            <person name="Sykes S."/>
            <person name="Walk T."/>
            <person name="White J."/>
            <person name="Yandava C."/>
            <person name="Haas B."/>
            <person name="Nusbaum C."/>
            <person name="Birren B."/>
        </authorList>
    </citation>
    <scope>NUCLEOTIDE SEQUENCE</scope>
    <source>
        <strain evidence="2">ATCC 64411</strain>
    </source>
</reference>
<feature type="region of interest" description="Disordered" evidence="1">
    <location>
        <begin position="45"/>
        <end position="74"/>
    </location>
</feature>
<feature type="region of interest" description="Disordered" evidence="1">
    <location>
        <begin position="735"/>
        <end position="800"/>
    </location>
</feature>
<feature type="compositionally biased region" description="Polar residues" evidence="1">
    <location>
        <begin position="739"/>
        <end position="766"/>
    </location>
</feature>
<accession>A0A0C4E7N4</accession>
<feature type="compositionally biased region" description="Polar residues" evidence="1">
    <location>
        <begin position="488"/>
        <end position="517"/>
    </location>
</feature>
<reference evidence="3" key="5">
    <citation type="submission" date="2015-06" db="UniProtKB">
        <authorList>
            <consortium name="EnsemblFungi"/>
        </authorList>
    </citation>
    <scope>IDENTIFICATION</scope>
    <source>
        <strain evidence="3">ATCC 64411</strain>
    </source>
</reference>
<dbReference type="OMA" id="QKDEGFQ"/>
<feature type="compositionally biased region" description="Polar residues" evidence="1">
    <location>
        <begin position="100"/>
        <end position="111"/>
    </location>
</feature>
<dbReference type="VEuPathDB" id="FungiDB:MAPG_08550"/>
<feature type="region of interest" description="Disordered" evidence="1">
    <location>
        <begin position="634"/>
        <end position="669"/>
    </location>
</feature>
<dbReference type="STRING" id="644358.A0A0C4E7N4"/>
<protein>
    <submittedName>
        <fullName evidence="2 3">Uncharacterized protein</fullName>
    </submittedName>
</protein>
<gene>
    <name evidence="2" type="ORF">MAPG_08550</name>
</gene>
<evidence type="ECO:0000313" key="2">
    <source>
        <dbReference type="EMBL" id="KLU89579.1"/>
    </source>
</evidence>
<feature type="compositionally biased region" description="Polar residues" evidence="1">
    <location>
        <begin position="960"/>
        <end position="970"/>
    </location>
</feature>
<feature type="region of interest" description="Disordered" evidence="1">
    <location>
        <begin position="826"/>
        <end position="855"/>
    </location>
</feature>
<dbReference type="AlphaFoldDB" id="A0A0C4E7N4"/>
<feature type="region of interest" description="Disordered" evidence="1">
    <location>
        <begin position="147"/>
        <end position="216"/>
    </location>
</feature>
<feature type="compositionally biased region" description="Polar residues" evidence="1">
    <location>
        <begin position="782"/>
        <end position="793"/>
    </location>
</feature>
<dbReference type="EMBL" id="ADBL01002065">
    <property type="status" value="NOT_ANNOTATED_CDS"/>
    <property type="molecule type" value="Genomic_DNA"/>
</dbReference>
<evidence type="ECO:0000256" key="1">
    <source>
        <dbReference type="SAM" id="MobiDB-lite"/>
    </source>
</evidence>
<keyword evidence="4" id="KW-1185">Reference proteome</keyword>
<feature type="compositionally biased region" description="Polar residues" evidence="1">
    <location>
        <begin position="47"/>
        <end position="62"/>
    </location>
</feature>
<dbReference type="Proteomes" id="UP000011715">
    <property type="component" value="Unassembled WGS sequence"/>
</dbReference>
<feature type="compositionally biased region" description="Basic and acidic residues" evidence="1">
    <location>
        <begin position="478"/>
        <end position="487"/>
    </location>
</feature>
<feature type="compositionally biased region" description="Low complexity" evidence="1">
    <location>
        <begin position="399"/>
        <end position="423"/>
    </location>
</feature>
<reference evidence="3" key="4">
    <citation type="journal article" date="2015" name="G3 (Bethesda)">
        <title>Genome sequences of three phytopathogenic species of the Magnaporthaceae family of fungi.</title>
        <authorList>
            <person name="Okagaki L.H."/>
            <person name="Nunes C.C."/>
            <person name="Sailsbery J."/>
            <person name="Clay B."/>
            <person name="Brown D."/>
            <person name="John T."/>
            <person name="Oh Y."/>
            <person name="Young N."/>
            <person name="Fitzgerald M."/>
            <person name="Haas B.J."/>
            <person name="Zeng Q."/>
            <person name="Young S."/>
            <person name="Adiconis X."/>
            <person name="Fan L."/>
            <person name="Levin J.Z."/>
            <person name="Mitchell T.K."/>
            <person name="Okubara P.A."/>
            <person name="Farman M.L."/>
            <person name="Kohn L.M."/>
            <person name="Birren B."/>
            <person name="Ma L.-J."/>
            <person name="Dean R.A."/>
        </authorList>
    </citation>
    <scope>NUCLEOTIDE SEQUENCE</scope>
    <source>
        <strain evidence="3">ATCC 64411 / 73-15</strain>
    </source>
</reference>
<feature type="compositionally biased region" description="Polar residues" evidence="1">
    <location>
        <begin position="283"/>
        <end position="293"/>
    </location>
</feature>
<dbReference type="EMBL" id="GL876973">
    <property type="protein sequence ID" value="KLU89579.1"/>
    <property type="molecule type" value="Genomic_DNA"/>
</dbReference>
<dbReference type="eggNOG" id="ENOG502SVYW">
    <property type="taxonomic scope" value="Eukaryota"/>
</dbReference>